<proteinExistence type="inferred from homology"/>
<evidence type="ECO:0000256" key="8">
    <source>
        <dbReference type="ARBA" id="ARBA00023136"/>
    </source>
</evidence>
<feature type="transmembrane region" description="Helical" evidence="10">
    <location>
        <begin position="641"/>
        <end position="662"/>
    </location>
</feature>
<feature type="compositionally biased region" description="Low complexity" evidence="9">
    <location>
        <begin position="436"/>
        <end position="455"/>
    </location>
</feature>
<dbReference type="PANTHER" id="PTHR21290:SF25">
    <property type="entry name" value="SPHINGOMYELIN SYNTHASE-RELATED PROTEIN 1"/>
    <property type="match status" value="1"/>
</dbReference>
<dbReference type="GO" id="GO:0033188">
    <property type="term" value="F:sphingomyelin synthase activity"/>
    <property type="evidence" value="ECO:0007669"/>
    <property type="project" value="TreeGrafter"/>
</dbReference>
<dbReference type="GO" id="GO:0000139">
    <property type="term" value="C:Golgi membrane"/>
    <property type="evidence" value="ECO:0007669"/>
    <property type="project" value="TreeGrafter"/>
</dbReference>
<keyword evidence="8 10" id="KW-0472">Membrane</keyword>
<dbReference type="Pfam" id="PF14360">
    <property type="entry name" value="PAP2_C"/>
    <property type="match status" value="1"/>
</dbReference>
<organism evidence="12 13">
    <name type="scientific">Rotaria sordida</name>
    <dbReference type="NCBI Taxonomy" id="392033"/>
    <lineage>
        <taxon>Eukaryota</taxon>
        <taxon>Metazoa</taxon>
        <taxon>Spiralia</taxon>
        <taxon>Gnathifera</taxon>
        <taxon>Rotifera</taxon>
        <taxon>Eurotatoria</taxon>
        <taxon>Bdelloidea</taxon>
        <taxon>Philodinida</taxon>
        <taxon>Philodinidae</taxon>
        <taxon>Rotaria</taxon>
    </lineage>
</organism>
<dbReference type="InterPro" id="IPR045221">
    <property type="entry name" value="Sphingomyelin_synth-like"/>
</dbReference>
<keyword evidence="5" id="KW-0746">Sphingolipid metabolism</keyword>
<evidence type="ECO:0000256" key="9">
    <source>
        <dbReference type="SAM" id="MobiDB-lite"/>
    </source>
</evidence>
<feature type="domain" description="Sphingomyelin synthase-like" evidence="11">
    <location>
        <begin position="645"/>
        <end position="688"/>
    </location>
</feature>
<dbReference type="AlphaFoldDB" id="A0A815MK12"/>
<dbReference type="PANTHER" id="PTHR21290">
    <property type="entry name" value="SPHINGOMYELIN SYNTHETASE"/>
    <property type="match status" value="1"/>
</dbReference>
<feature type="region of interest" description="Disordered" evidence="9">
    <location>
        <begin position="436"/>
        <end position="467"/>
    </location>
</feature>
<evidence type="ECO:0000259" key="11">
    <source>
        <dbReference type="Pfam" id="PF14360"/>
    </source>
</evidence>
<dbReference type="InterPro" id="IPR025749">
    <property type="entry name" value="Sphingomyelin_synth-like_dom"/>
</dbReference>
<accession>A0A815MK12</accession>
<keyword evidence="6 10" id="KW-1133">Transmembrane helix</keyword>
<evidence type="ECO:0000256" key="1">
    <source>
        <dbReference type="ARBA" id="ARBA00004141"/>
    </source>
</evidence>
<evidence type="ECO:0000256" key="5">
    <source>
        <dbReference type="ARBA" id="ARBA00022919"/>
    </source>
</evidence>
<dbReference type="GO" id="GO:0005886">
    <property type="term" value="C:plasma membrane"/>
    <property type="evidence" value="ECO:0007669"/>
    <property type="project" value="TreeGrafter"/>
</dbReference>
<keyword evidence="4 10" id="KW-0812">Transmembrane</keyword>
<name>A0A815MK12_9BILA</name>
<evidence type="ECO:0000256" key="2">
    <source>
        <dbReference type="ARBA" id="ARBA00005441"/>
    </source>
</evidence>
<feature type="transmembrane region" description="Helical" evidence="10">
    <location>
        <begin position="568"/>
        <end position="596"/>
    </location>
</feature>
<sequence>MTIESNQVTNSRNHAILDRFCMKILPRIHDKVESLTLQACFLPCVLRATSYLQLRKLVIINLKFTMALYIFNDGSDTYALSRSLLTGLPSTTCCSSSIVHLRIKMQNIDDCLYLLDGRLSQLHTLIITLYYIHDPVQIRLRSQKIIRHSLKIMNNMTNPLRLKCFSIHAYHRTTEFDSLVIPLLRRMVHLEKLTLSLRVGGKNSFIDGTYLNNYILSQMPRLHTFHFDIVTEYIRINEQQPKPTSDDIRRTFTERGYHVDCYIDYDFYNLGRCHIYSCSFDMERMCYITHCFPGGMFINVRVLHYSVMSSTNTTTVKDKFTFIVQYIQVIVEKHGFIKAQDLTNPSDSEFTSDYTWSCHYQYNNIDIEINAQRKKNKMFLTLQQKPNTTLRKQTTIDMDEHIQIVGDKLKFNKQEKLDLSLNMLINGFKDVITNTSSGGNDNQLSSQQQQSLPPMMHDPPPPDHHPHMGFLADRNSPYWIPSLPDIGHRSLPYWTYFSINNYYLLTAFILVLIRYIFQRDIRLIVFRRWLFLQAVMFIIRSISIYVTSLSVPLPGCNTTAIGSPPVEAFYIMFLIHTTCGDVLFFWTYITLCALAWTTYSKGEEYYPIRWLWNQFKGKKQEIIQGRPGWLYPQLDSIGDPLSFYLTTYLVWIFTIIGYLFIIATRFHYTVDVFLGFLLSHLIWQTYHYYIKTLAERRSIIITKFFLWFEGYGRPPVIDRLRLCINKSYFMSDNLRLLRYCRGDTLFCG</sequence>
<reference evidence="12" key="1">
    <citation type="submission" date="2021-02" db="EMBL/GenBank/DDBJ databases">
        <authorList>
            <person name="Nowell W R."/>
        </authorList>
    </citation>
    <scope>NUCLEOTIDE SEQUENCE</scope>
</reference>
<evidence type="ECO:0000256" key="7">
    <source>
        <dbReference type="ARBA" id="ARBA00023098"/>
    </source>
</evidence>
<evidence type="ECO:0000313" key="12">
    <source>
        <dbReference type="EMBL" id="CAF1424341.1"/>
    </source>
</evidence>
<evidence type="ECO:0000256" key="6">
    <source>
        <dbReference type="ARBA" id="ARBA00022989"/>
    </source>
</evidence>
<dbReference type="EMBL" id="CAJNOT010004270">
    <property type="protein sequence ID" value="CAF1424341.1"/>
    <property type="molecule type" value="Genomic_DNA"/>
</dbReference>
<feature type="transmembrane region" description="Helical" evidence="10">
    <location>
        <begin position="529"/>
        <end position="548"/>
    </location>
</feature>
<keyword evidence="3" id="KW-0808">Transferase</keyword>
<comment type="subcellular location">
    <subcellularLocation>
        <location evidence="1">Membrane</location>
        <topology evidence="1">Multi-pass membrane protein</topology>
    </subcellularLocation>
</comment>
<dbReference type="GO" id="GO:0046513">
    <property type="term" value="P:ceramide biosynthetic process"/>
    <property type="evidence" value="ECO:0007669"/>
    <property type="project" value="TreeGrafter"/>
</dbReference>
<dbReference type="GO" id="GO:0047493">
    <property type="term" value="F:ceramide cholinephosphotransferase activity"/>
    <property type="evidence" value="ECO:0007669"/>
    <property type="project" value="TreeGrafter"/>
</dbReference>
<evidence type="ECO:0000256" key="10">
    <source>
        <dbReference type="SAM" id="Phobius"/>
    </source>
</evidence>
<dbReference type="Proteomes" id="UP000663864">
    <property type="component" value="Unassembled WGS sequence"/>
</dbReference>
<comment type="similarity">
    <text evidence="2">Belongs to the sphingomyelin synthase family.</text>
</comment>
<keyword evidence="7" id="KW-0443">Lipid metabolism</keyword>
<dbReference type="GO" id="GO:0005789">
    <property type="term" value="C:endoplasmic reticulum membrane"/>
    <property type="evidence" value="ECO:0007669"/>
    <property type="project" value="TreeGrafter"/>
</dbReference>
<gene>
    <name evidence="12" type="ORF">ZHD862_LOCUS34087</name>
</gene>
<protein>
    <recommendedName>
        <fullName evidence="11">Sphingomyelin synthase-like domain-containing protein</fullName>
    </recommendedName>
</protein>
<evidence type="ECO:0000256" key="4">
    <source>
        <dbReference type="ARBA" id="ARBA00022692"/>
    </source>
</evidence>
<evidence type="ECO:0000256" key="3">
    <source>
        <dbReference type="ARBA" id="ARBA00022679"/>
    </source>
</evidence>
<comment type="caution">
    <text evidence="12">The sequence shown here is derived from an EMBL/GenBank/DDBJ whole genome shotgun (WGS) entry which is preliminary data.</text>
</comment>
<evidence type="ECO:0000313" key="13">
    <source>
        <dbReference type="Proteomes" id="UP000663864"/>
    </source>
</evidence>
<feature type="transmembrane region" description="Helical" evidence="10">
    <location>
        <begin position="668"/>
        <end position="689"/>
    </location>
</feature>
<feature type="transmembrane region" description="Helical" evidence="10">
    <location>
        <begin position="493"/>
        <end position="517"/>
    </location>
</feature>